<gene>
    <name evidence="1" type="ORF">HNQ85_000363</name>
</gene>
<dbReference type="Proteomes" id="UP000580891">
    <property type="component" value="Unassembled WGS sequence"/>
</dbReference>
<protein>
    <submittedName>
        <fullName evidence="1">Uncharacterized protein YlzI (FlbEa/FlbD family)</fullName>
    </submittedName>
</protein>
<name>A0A7V9YXB0_9BACL</name>
<evidence type="ECO:0000313" key="2">
    <source>
        <dbReference type="Proteomes" id="UP000580891"/>
    </source>
</evidence>
<keyword evidence="2" id="KW-1185">Reference proteome</keyword>
<organism evidence="1 2">
    <name type="scientific">[Anoxybacillus] calidus</name>
    <dbReference type="NCBI Taxonomy" id="575178"/>
    <lineage>
        <taxon>Bacteria</taxon>
        <taxon>Bacillati</taxon>
        <taxon>Bacillota</taxon>
        <taxon>Bacilli</taxon>
        <taxon>Bacillales</taxon>
        <taxon>Anoxybacillaceae</taxon>
        <taxon>Paranoxybacillus</taxon>
    </lineage>
</organism>
<proteinExistence type="predicted"/>
<dbReference type="AlphaFoldDB" id="A0A7V9YXB0"/>
<reference evidence="1 2" key="1">
    <citation type="submission" date="2020-07" db="EMBL/GenBank/DDBJ databases">
        <title>Genomic Encyclopedia of Type Strains, Phase IV (KMG-IV): sequencing the most valuable type-strain genomes for metagenomic binning, comparative biology and taxonomic classification.</title>
        <authorList>
            <person name="Goeker M."/>
        </authorList>
    </citation>
    <scope>NUCLEOTIDE SEQUENCE [LARGE SCALE GENOMIC DNA]</scope>
    <source>
        <strain evidence="1 2">DSM 25220</strain>
    </source>
</reference>
<sequence length="36" mass="4395">MNQKWFIEAEIERFHQLPEGTIILIATRKILNFTRH</sequence>
<accession>A0A7V9YXB0</accession>
<comment type="caution">
    <text evidence="1">The sequence shown here is derived from an EMBL/GenBank/DDBJ whole genome shotgun (WGS) entry which is preliminary data.</text>
</comment>
<evidence type="ECO:0000313" key="1">
    <source>
        <dbReference type="EMBL" id="MBA2870105.1"/>
    </source>
</evidence>
<dbReference type="EMBL" id="JACDUU010000001">
    <property type="protein sequence ID" value="MBA2870105.1"/>
    <property type="molecule type" value="Genomic_DNA"/>
</dbReference>